<dbReference type="InterPro" id="IPR013766">
    <property type="entry name" value="Thioredoxin_domain"/>
</dbReference>
<comment type="subunit">
    <text evidence="2">Monomer.</text>
</comment>
<dbReference type="KEGG" id="dai:Desaci_0291"/>
<reference evidence="15 16" key="1">
    <citation type="journal article" date="2012" name="J. Bacteriol.">
        <title>Complete genome sequences of Desulfosporosinus orientis DSM765T, Desulfosporosinus youngiae DSM17734T, Desulfosporosinus meridiei DSM13257T, and Desulfosporosinus acidiphilus DSM22704T.</title>
        <authorList>
            <person name="Pester M."/>
            <person name="Brambilla E."/>
            <person name="Alazard D."/>
            <person name="Rattei T."/>
            <person name="Weinmaier T."/>
            <person name="Han J."/>
            <person name="Lucas S."/>
            <person name="Lapidus A."/>
            <person name="Cheng J.F."/>
            <person name="Goodwin L."/>
            <person name="Pitluck S."/>
            <person name="Peters L."/>
            <person name="Ovchinnikova G."/>
            <person name="Teshima H."/>
            <person name="Detter J.C."/>
            <person name="Han C.S."/>
            <person name="Tapia R."/>
            <person name="Land M.L."/>
            <person name="Hauser L."/>
            <person name="Kyrpides N.C."/>
            <person name="Ivanova N.N."/>
            <person name="Pagani I."/>
            <person name="Huntmann M."/>
            <person name="Wei C.L."/>
            <person name="Davenport K.W."/>
            <person name="Daligault H."/>
            <person name="Chain P.S."/>
            <person name="Chen A."/>
            <person name="Mavromatis K."/>
            <person name="Markowitz V."/>
            <person name="Szeto E."/>
            <person name="Mikhailova N."/>
            <person name="Pati A."/>
            <person name="Wagner M."/>
            <person name="Woyke T."/>
            <person name="Ollivier B."/>
            <person name="Klenk H.P."/>
            <person name="Spring S."/>
            <person name="Loy A."/>
        </authorList>
    </citation>
    <scope>NUCLEOTIDE SEQUENCE [LARGE SCALE GENOMIC DNA]</scope>
    <source>
        <strain evidence="16">DSM 22704 / JCM 16185 / SJ4</strain>
    </source>
</reference>
<name>I4D0N9_DESAJ</name>
<dbReference type="InterPro" id="IPR050924">
    <property type="entry name" value="Peroxiredoxin_BCP/PrxQ"/>
</dbReference>
<dbReference type="RefSeq" id="WP_014825377.1">
    <property type="nucleotide sequence ID" value="NC_018068.1"/>
</dbReference>
<evidence type="ECO:0000256" key="4">
    <source>
        <dbReference type="ARBA" id="ARBA00022559"/>
    </source>
</evidence>
<evidence type="ECO:0000256" key="2">
    <source>
        <dbReference type="ARBA" id="ARBA00011245"/>
    </source>
</evidence>
<dbReference type="OrthoDB" id="9812811at2"/>
<proteinExistence type="inferred from homology"/>
<evidence type="ECO:0000256" key="3">
    <source>
        <dbReference type="ARBA" id="ARBA00013017"/>
    </source>
</evidence>
<evidence type="ECO:0000256" key="12">
    <source>
        <dbReference type="ARBA" id="ARBA00049091"/>
    </source>
</evidence>
<organism evidence="15 16">
    <name type="scientific">Desulfosporosinus acidiphilus (strain DSM 22704 / JCM 16185 / SJ4)</name>
    <dbReference type="NCBI Taxonomy" id="646529"/>
    <lineage>
        <taxon>Bacteria</taxon>
        <taxon>Bacillati</taxon>
        <taxon>Bacillota</taxon>
        <taxon>Clostridia</taxon>
        <taxon>Eubacteriales</taxon>
        <taxon>Desulfitobacteriaceae</taxon>
        <taxon>Desulfosporosinus</taxon>
    </lineage>
</organism>
<evidence type="ECO:0000256" key="10">
    <source>
        <dbReference type="ARBA" id="ARBA00038489"/>
    </source>
</evidence>
<dbReference type="SUPFAM" id="SSF52833">
    <property type="entry name" value="Thioredoxin-like"/>
    <property type="match status" value="1"/>
</dbReference>
<keyword evidence="4" id="KW-0575">Peroxidase</keyword>
<protein>
    <recommendedName>
        <fullName evidence="3">thioredoxin-dependent peroxiredoxin</fullName>
        <ecNumber evidence="3">1.11.1.24</ecNumber>
    </recommendedName>
    <alternativeName>
        <fullName evidence="11">Bacterioferritin comigratory protein</fullName>
    </alternativeName>
    <alternativeName>
        <fullName evidence="9">Thioredoxin peroxidase</fullName>
    </alternativeName>
</protein>
<evidence type="ECO:0000313" key="15">
    <source>
        <dbReference type="EMBL" id="AFM39363.1"/>
    </source>
</evidence>
<dbReference type="FunFam" id="3.40.30.10:FF:000007">
    <property type="entry name" value="Thioredoxin-dependent thiol peroxidase"/>
    <property type="match status" value="1"/>
</dbReference>
<dbReference type="InterPro" id="IPR036249">
    <property type="entry name" value="Thioredoxin-like_sf"/>
</dbReference>
<dbReference type="STRING" id="646529.Desaci_0291"/>
<dbReference type="Gene3D" id="3.40.30.10">
    <property type="entry name" value="Glutaredoxin"/>
    <property type="match status" value="1"/>
</dbReference>
<dbReference type="EMBL" id="CP003639">
    <property type="protein sequence ID" value="AFM39363.1"/>
    <property type="molecule type" value="Genomic_DNA"/>
</dbReference>
<dbReference type="Pfam" id="PF00578">
    <property type="entry name" value="AhpC-TSA"/>
    <property type="match status" value="1"/>
</dbReference>
<dbReference type="PIRSF" id="PIRSF000239">
    <property type="entry name" value="AHPC"/>
    <property type="match status" value="1"/>
</dbReference>
<evidence type="ECO:0000256" key="7">
    <source>
        <dbReference type="ARBA" id="ARBA00023157"/>
    </source>
</evidence>
<comment type="catalytic activity">
    <reaction evidence="12">
        <text>a hydroperoxide + [thioredoxin]-dithiol = an alcohol + [thioredoxin]-disulfide + H2O</text>
        <dbReference type="Rhea" id="RHEA:62620"/>
        <dbReference type="Rhea" id="RHEA-COMP:10698"/>
        <dbReference type="Rhea" id="RHEA-COMP:10700"/>
        <dbReference type="ChEBI" id="CHEBI:15377"/>
        <dbReference type="ChEBI" id="CHEBI:29950"/>
        <dbReference type="ChEBI" id="CHEBI:30879"/>
        <dbReference type="ChEBI" id="CHEBI:35924"/>
        <dbReference type="ChEBI" id="CHEBI:50058"/>
        <dbReference type="EC" id="1.11.1.24"/>
    </reaction>
</comment>
<dbReference type="PANTHER" id="PTHR42801">
    <property type="entry name" value="THIOREDOXIN-DEPENDENT PEROXIDE REDUCTASE"/>
    <property type="match status" value="1"/>
</dbReference>
<evidence type="ECO:0000256" key="6">
    <source>
        <dbReference type="ARBA" id="ARBA00023002"/>
    </source>
</evidence>
<dbReference type="GO" id="GO:0005737">
    <property type="term" value="C:cytoplasm"/>
    <property type="evidence" value="ECO:0007669"/>
    <property type="project" value="TreeGrafter"/>
</dbReference>
<dbReference type="GO" id="GO:0008379">
    <property type="term" value="F:thioredoxin peroxidase activity"/>
    <property type="evidence" value="ECO:0007669"/>
    <property type="project" value="TreeGrafter"/>
</dbReference>
<dbReference type="PANTHER" id="PTHR42801:SF4">
    <property type="entry name" value="AHPC_TSA FAMILY PROTEIN"/>
    <property type="match status" value="1"/>
</dbReference>
<dbReference type="EC" id="1.11.1.24" evidence="3"/>
<evidence type="ECO:0000256" key="13">
    <source>
        <dbReference type="PIRSR" id="PIRSR000239-1"/>
    </source>
</evidence>
<evidence type="ECO:0000256" key="5">
    <source>
        <dbReference type="ARBA" id="ARBA00022862"/>
    </source>
</evidence>
<evidence type="ECO:0000256" key="11">
    <source>
        <dbReference type="ARBA" id="ARBA00041373"/>
    </source>
</evidence>
<evidence type="ECO:0000259" key="14">
    <source>
        <dbReference type="PROSITE" id="PS51352"/>
    </source>
</evidence>
<gene>
    <name evidence="15" type="ordered locus">Desaci_0291</name>
</gene>
<keyword evidence="6" id="KW-0560">Oxidoreductase</keyword>
<dbReference type="CDD" id="cd03017">
    <property type="entry name" value="PRX_BCP"/>
    <property type="match status" value="1"/>
</dbReference>
<dbReference type="Proteomes" id="UP000002892">
    <property type="component" value="Chromosome"/>
</dbReference>
<keyword evidence="16" id="KW-1185">Reference proteome</keyword>
<comment type="function">
    <text evidence="1">Thiol-specific peroxidase that catalyzes the reduction of hydrogen peroxide and organic hydroperoxides to water and alcohols, respectively. Plays a role in cell protection against oxidative stress by detoxifying peroxides and as sensor of hydrogen peroxide-mediated signaling events.</text>
</comment>
<evidence type="ECO:0000256" key="9">
    <source>
        <dbReference type="ARBA" id="ARBA00032824"/>
    </source>
</evidence>
<feature type="active site" description="Cysteine sulfenic acid (-SOH) intermediate; for peroxidase activity" evidence="13">
    <location>
        <position position="46"/>
    </location>
</feature>
<evidence type="ECO:0000313" key="16">
    <source>
        <dbReference type="Proteomes" id="UP000002892"/>
    </source>
</evidence>
<dbReference type="GO" id="GO:0045454">
    <property type="term" value="P:cell redox homeostasis"/>
    <property type="evidence" value="ECO:0007669"/>
    <property type="project" value="TreeGrafter"/>
</dbReference>
<feature type="domain" description="Thioredoxin" evidence="14">
    <location>
        <begin position="2"/>
        <end position="155"/>
    </location>
</feature>
<comment type="similarity">
    <text evidence="10">Belongs to the peroxiredoxin family. BCP/PrxQ subfamily.</text>
</comment>
<dbReference type="HOGENOM" id="CLU_042529_14_1_9"/>
<keyword evidence="5" id="KW-0049">Antioxidant</keyword>
<evidence type="ECO:0000256" key="1">
    <source>
        <dbReference type="ARBA" id="ARBA00003330"/>
    </source>
</evidence>
<dbReference type="InterPro" id="IPR000866">
    <property type="entry name" value="AhpC/TSA"/>
</dbReference>
<dbReference type="InterPro" id="IPR024706">
    <property type="entry name" value="Peroxiredoxin_AhpC-typ"/>
</dbReference>
<evidence type="ECO:0000256" key="8">
    <source>
        <dbReference type="ARBA" id="ARBA00023284"/>
    </source>
</evidence>
<sequence length="155" mass="17639">MLEVGDKAPDFEAEASDGRKITLSEFITEGKKVILYFYPKDMTSGCTTEACDFRQYHPSFEEAKTVIIGVSKDTMSSHHKFIEKFRLPFLLISDQDLEIIKLYGVWKEKTMYGKKSMGVVRTTFLIDEKGIIRKIYSKVKVAGHVAQVLSDLTTI</sequence>
<keyword evidence="7" id="KW-1015">Disulfide bond</keyword>
<dbReference type="GO" id="GO:0034599">
    <property type="term" value="P:cellular response to oxidative stress"/>
    <property type="evidence" value="ECO:0007669"/>
    <property type="project" value="TreeGrafter"/>
</dbReference>
<dbReference type="eggNOG" id="COG1225">
    <property type="taxonomic scope" value="Bacteria"/>
</dbReference>
<dbReference type="PROSITE" id="PS51352">
    <property type="entry name" value="THIOREDOXIN_2"/>
    <property type="match status" value="1"/>
</dbReference>
<keyword evidence="8" id="KW-0676">Redox-active center</keyword>
<accession>I4D0N9</accession>
<dbReference type="NCBIfam" id="NF006960">
    <property type="entry name" value="PRK09437.1"/>
    <property type="match status" value="1"/>
</dbReference>
<dbReference type="AlphaFoldDB" id="I4D0N9"/>